<proteinExistence type="predicted"/>
<dbReference type="InterPro" id="IPR047951">
    <property type="entry name" value="Transpos_ISL3"/>
</dbReference>
<reference evidence="3 5" key="1">
    <citation type="submission" date="2016-04" db="EMBL/GenBank/DDBJ databases">
        <title>Complete genome sequencing and analysis of CBMB27, Methylobacterium phyllosphaerae isolated from leaf tissues of rice (Oryza sativa L.).</title>
        <authorList>
            <person name="Lee Y."/>
            <person name="Hwangbo K."/>
            <person name="Chung H."/>
            <person name="Yoo J."/>
            <person name="Kim K.Y."/>
            <person name="Sa T.M."/>
            <person name="Um Y."/>
            <person name="Madhaiyan M."/>
        </authorList>
    </citation>
    <scope>NUCLEOTIDE SEQUENCE [LARGE SCALE GENOMIC DNA]</scope>
    <source>
        <strain evidence="3 5">CBMB27</strain>
        <plasmid evidence="3 5">CBMB27-p1</plasmid>
    </source>
</reference>
<evidence type="ECO:0000313" key="5">
    <source>
        <dbReference type="Proteomes" id="UP000185487"/>
    </source>
</evidence>
<reference evidence="4 6" key="2">
    <citation type="submission" date="2016-10" db="EMBL/GenBank/DDBJ databases">
        <authorList>
            <person name="Varghese N."/>
            <person name="Submissions S."/>
        </authorList>
    </citation>
    <scope>NUCLEOTIDE SEQUENCE [LARGE SCALE GENOMIC DNA]</scope>
    <source>
        <strain evidence="4 6">CBMB27</strain>
    </source>
</reference>
<keyword evidence="3" id="KW-0614">Plasmid</keyword>
<name>A0AAE8HYK7_9HYPH</name>
<evidence type="ECO:0000259" key="1">
    <source>
        <dbReference type="Pfam" id="PF01610"/>
    </source>
</evidence>
<dbReference type="KEGG" id="mphy:MCBMB27_05782"/>
<dbReference type="EMBL" id="FOPK01000072">
    <property type="protein sequence ID" value="SFH80148.1"/>
    <property type="molecule type" value="Genomic_DNA"/>
</dbReference>
<dbReference type="EMBL" id="CP015368">
    <property type="protein sequence ID" value="APT35073.1"/>
    <property type="molecule type" value="Genomic_DNA"/>
</dbReference>
<dbReference type="Pfam" id="PF14690">
    <property type="entry name" value="Zn_ribbon_ISL3"/>
    <property type="match status" value="1"/>
</dbReference>
<gene>
    <name evidence="3" type="ORF">MCBMB27_05782</name>
    <name evidence="4" type="ORF">SAMN05192567_1721</name>
</gene>
<feature type="domain" description="Transposase IS204/IS1001/IS1096/IS1165 zinc-finger" evidence="2">
    <location>
        <begin position="34"/>
        <end position="76"/>
    </location>
</feature>
<feature type="domain" description="Transposase IS204/IS1001/IS1096/IS1165 DDE" evidence="1">
    <location>
        <begin position="423"/>
        <end position="557"/>
    </location>
</feature>
<geneLocation type="plasmid" evidence="3 5">
    <name>CBMB27-p1</name>
</geneLocation>
<evidence type="ECO:0000313" key="3">
    <source>
        <dbReference type="EMBL" id="APT35073.1"/>
    </source>
</evidence>
<protein>
    <submittedName>
        <fullName evidence="4">Transposase</fullName>
    </submittedName>
</protein>
<dbReference type="Pfam" id="PF01610">
    <property type="entry name" value="DDE_Tnp_ISL3"/>
    <property type="match status" value="2"/>
</dbReference>
<organism evidence="4 6">
    <name type="scientific">Methylobacterium phyllosphaerae</name>
    <dbReference type="NCBI Taxonomy" id="418223"/>
    <lineage>
        <taxon>Bacteria</taxon>
        <taxon>Pseudomonadati</taxon>
        <taxon>Pseudomonadota</taxon>
        <taxon>Alphaproteobacteria</taxon>
        <taxon>Hyphomicrobiales</taxon>
        <taxon>Methylobacteriaceae</taxon>
        <taxon>Methylobacterium</taxon>
    </lineage>
</organism>
<evidence type="ECO:0000313" key="6">
    <source>
        <dbReference type="Proteomes" id="UP000199140"/>
    </source>
</evidence>
<dbReference type="NCBIfam" id="NF033550">
    <property type="entry name" value="transpos_ISL3"/>
    <property type="match status" value="1"/>
</dbReference>
<dbReference type="PANTHER" id="PTHR33498">
    <property type="entry name" value="TRANSPOSASE FOR INSERTION SEQUENCE ELEMENT IS1557"/>
    <property type="match status" value="1"/>
</dbReference>
<dbReference type="Proteomes" id="UP000199140">
    <property type="component" value="Unassembled WGS sequence"/>
</dbReference>
<dbReference type="AlphaFoldDB" id="A0AAE8HYK7"/>
<feature type="domain" description="Transposase IS204/IS1001/IS1096/IS1165 DDE" evidence="1">
    <location>
        <begin position="153"/>
        <end position="252"/>
    </location>
</feature>
<sequence length="562" mass="62220">MARLHEVPGCRVLSIEDGHEASVVMHVRGCRCAGRCPVCGTLSTARHGSYQRHPADLPSLGRAVRLDLTVRRLRCLNPSCPRRTFCLPAPSLLAPHARRTRRLAKAQQRVGLAINARAGARLLANLSMPASASTLLRLMHAAPLPRVARARAIGVDDWAWRRGRAWGTLVVDLDHHRAIDLLPDRNSATFEAWLASHTDLEIVARDRSTGYARAAQAVVPRAQQVADRWHLLLNARQMLERWLVGAHARLRALPVPSGAAAPVPNYARDHAFPRSRTDQTAAQEAQRWRAVRHAQVQRRRAAGESIMEIARAIPLAPATVRRYASMERPPERGERRIGPSQLDPWLAYLERRRAEGCENGLQLLRELLERGYAGGSRQVHKWLQSRRTKVAITTPRRWRDAVPGMTAPGWAELPARREQLPGSKVLAWIMTVAPDRLSPADSALLARIVQDPDAATLHGLVQRFVGFVREAGRKGNGSSAHGIRRLAAFEAWIVEAKASGIRAAQTFASGLVVDAAAVRAALTMPWSNAQSEGQITKLKLIKRLMYGRAGFDLLRRRVLLAP</sequence>
<dbReference type="InterPro" id="IPR029261">
    <property type="entry name" value="Transposase_Znf"/>
</dbReference>
<evidence type="ECO:0000259" key="2">
    <source>
        <dbReference type="Pfam" id="PF14690"/>
    </source>
</evidence>
<keyword evidence="5" id="KW-1185">Reference proteome</keyword>
<dbReference type="PANTHER" id="PTHR33498:SF1">
    <property type="entry name" value="TRANSPOSASE FOR INSERTION SEQUENCE ELEMENT IS1557"/>
    <property type="match status" value="1"/>
</dbReference>
<dbReference type="InterPro" id="IPR002560">
    <property type="entry name" value="Transposase_DDE"/>
</dbReference>
<evidence type="ECO:0000313" key="4">
    <source>
        <dbReference type="EMBL" id="SFH80148.1"/>
    </source>
</evidence>
<dbReference type="Proteomes" id="UP000185487">
    <property type="component" value="Plasmid CBMB27-p1"/>
</dbReference>
<accession>A0AAE8HYK7</accession>